<organism evidence="2">
    <name type="scientific">Bradyrhizobium septentrionale</name>
    <dbReference type="NCBI Taxonomy" id="1404411"/>
    <lineage>
        <taxon>Bacteria</taxon>
        <taxon>Pseudomonadati</taxon>
        <taxon>Pseudomonadota</taxon>
        <taxon>Alphaproteobacteria</taxon>
        <taxon>Hyphomicrobiales</taxon>
        <taxon>Nitrobacteraceae</taxon>
        <taxon>Bradyrhizobium</taxon>
    </lineage>
</organism>
<feature type="transmembrane region" description="Helical" evidence="1">
    <location>
        <begin position="20"/>
        <end position="41"/>
    </location>
</feature>
<accession>A0A974A1G6</accession>
<sequence>MPVAITHDGQGVRVEWLKQWYFRLASLPFLAGGLYFAYYIGLILKADLTGSGYWSEDWVGLLFLTGFALVIGVPGLILATLRYFIEVDPISRQLVVTNQFGPLKFRSLRQLSEFKFISITDHSDPDCSFTAYHVSLCGGRGTRPVMVSSFSRRDEANAFARTLGAELMLRPKDYVGTEPDAD</sequence>
<dbReference type="EMBL" id="CP147711">
    <property type="protein sequence ID" value="WXC83724.1"/>
    <property type="molecule type" value="Genomic_DNA"/>
</dbReference>
<reference evidence="3" key="2">
    <citation type="journal article" date="2021" name="Int. J. Syst. Evol. Microbiol.">
        <title>Bradyrhizobium septentrionale sp. nov. (sv. septentrionale) and Bradyrhizobium quebecense sp. nov. (sv. septentrionale) associated with legumes native to Canada possess rearranged symbiosis genes and numerous insertion sequences.</title>
        <authorList>
            <person name="Bromfield E.S.P."/>
            <person name="Cloutier S."/>
        </authorList>
    </citation>
    <scope>NUCLEOTIDE SEQUENCE</scope>
    <source>
        <strain evidence="3">5S5</strain>
    </source>
</reference>
<keyword evidence="1" id="KW-1133">Transmembrane helix</keyword>
<keyword evidence="4" id="KW-1185">Reference proteome</keyword>
<gene>
    <name evidence="2" type="ORF">HAP48_025515</name>
    <name evidence="3" type="ORF">WDK88_20150</name>
</gene>
<evidence type="ECO:0000313" key="3">
    <source>
        <dbReference type="EMBL" id="WXC83724.1"/>
    </source>
</evidence>
<reference evidence="3" key="3">
    <citation type="submission" date="2024-03" db="EMBL/GenBank/DDBJ databases">
        <authorList>
            <person name="Bromfield E.S.P."/>
            <person name="Cloutier S."/>
        </authorList>
    </citation>
    <scope>NUCLEOTIDE SEQUENCE</scope>
    <source>
        <strain evidence="3">5S5</strain>
    </source>
</reference>
<protein>
    <submittedName>
        <fullName evidence="2">Uncharacterized protein</fullName>
    </submittedName>
</protein>
<dbReference type="RefSeq" id="WP_166205596.1">
    <property type="nucleotide sequence ID" value="NZ_CP088285.1"/>
</dbReference>
<dbReference type="Proteomes" id="UP001432046">
    <property type="component" value="Chromosome"/>
</dbReference>
<keyword evidence="1" id="KW-0812">Transmembrane</keyword>
<name>A0A974A1G6_9BRAD</name>
<evidence type="ECO:0000256" key="1">
    <source>
        <dbReference type="SAM" id="Phobius"/>
    </source>
</evidence>
<feature type="transmembrane region" description="Helical" evidence="1">
    <location>
        <begin position="61"/>
        <end position="85"/>
    </location>
</feature>
<reference evidence="2" key="1">
    <citation type="submission" date="2020-06" db="EMBL/GenBank/DDBJ databases">
        <title>Whole Genome Sequence of Bradyrhizobium sp. Strain 1S1.</title>
        <authorList>
            <person name="Bromfield E.S.P."/>
            <person name="Cloutier S."/>
        </authorList>
    </citation>
    <scope>NUCLEOTIDE SEQUENCE [LARGE SCALE GENOMIC DNA]</scope>
    <source>
        <strain evidence="2">1S1</strain>
    </source>
</reference>
<dbReference type="EMBL" id="JAAOLE020000001">
    <property type="protein sequence ID" value="NVI46256.1"/>
    <property type="molecule type" value="Genomic_DNA"/>
</dbReference>
<evidence type="ECO:0000313" key="2">
    <source>
        <dbReference type="EMBL" id="NVI46256.1"/>
    </source>
</evidence>
<keyword evidence="1" id="KW-0472">Membrane</keyword>
<dbReference type="AlphaFoldDB" id="A0A974A1G6"/>
<evidence type="ECO:0000313" key="4">
    <source>
        <dbReference type="Proteomes" id="UP001432046"/>
    </source>
</evidence>
<proteinExistence type="predicted"/>